<organism evidence="2 3">
    <name type="scientific">Lasius niger</name>
    <name type="common">Black garden ant</name>
    <dbReference type="NCBI Taxonomy" id="67767"/>
    <lineage>
        <taxon>Eukaryota</taxon>
        <taxon>Metazoa</taxon>
        <taxon>Ecdysozoa</taxon>
        <taxon>Arthropoda</taxon>
        <taxon>Hexapoda</taxon>
        <taxon>Insecta</taxon>
        <taxon>Pterygota</taxon>
        <taxon>Neoptera</taxon>
        <taxon>Endopterygota</taxon>
        <taxon>Hymenoptera</taxon>
        <taxon>Apocrita</taxon>
        <taxon>Aculeata</taxon>
        <taxon>Formicoidea</taxon>
        <taxon>Formicidae</taxon>
        <taxon>Formicinae</taxon>
        <taxon>Lasius</taxon>
        <taxon>Lasius</taxon>
    </lineage>
</organism>
<dbReference type="Proteomes" id="UP000036403">
    <property type="component" value="Unassembled WGS sequence"/>
</dbReference>
<dbReference type="STRING" id="67767.A0A0J7L242"/>
<comment type="caution">
    <text evidence="2">The sequence shown here is derived from an EMBL/GenBank/DDBJ whole genome shotgun (WGS) entry which is preliminary data.</text>
</comment>
<dbReference type="EMBL" id="LBMM01001183">
    <property type="protein sequence ID" value="KMQ96756.1"/>
    <property type="molecule type" value="Genomic_DNA"/>
</dbReference>
<evidence type="ECO:0000256" key="1">
    <source>
        <dbReference type="SAM" id="MobiDB-lite"/>
    </source>
</evidence>
<sequence>MIQSPSTEKLPQTQESTTEPVAESTVQSLTSAKPITESTISPDITTKPMLTTLPSMITGVTIDTELPVPMETLNMSDYKQG</sequence>
<gene>
    <name evidence="2" type="ORF">RF55_2938</name>
</gene>
<name>A0A0J7L242_LASNI</name>
<evidence type="ECO:0000313" key="2">
    <source>
        <dbReference type="EMBL" id="KMQ96756.1"/>
    </source>
</evidence>
<proteinExistence type="predicted"/>
<keyword evidence="3" id="KW-1185">Reference proteome</keyword>
<accession>A0A0J7L242</accession>
<reference evidence="2 3" key="1">
    <citation type="submission" date="2015-04" db="EMBL/GenBank/DDBJ databases">
        <title>Lasius niger genome sequencing.</title>
        <authorList>
            <person name="Konorov E.A."/>
            <person name="Nikitin M.A."/>
            <person name="Kirill M.V."/>
            <person name="Chang P."/>
        </authorList>
    </citation>
    <scope>NUCLEOTIDE SEQUENCE [LARGE SCALE GENOMIC DNA]</scope>
    <source>
        <tissue evidence="2">Whole</tissue>
    </source>
</reference>
<protein>
    <submittedName>
        <fullName evidence="2">Serine proteinase stubble</fullName>
    </submittedName>
</protein>
<feature type="region of interest" description="Disordered" evidence="1">
    <location>
        <begin position="1"/>
        <end position="47"/>
    </location>
</feature>
<dbReference type="PaxDb" id="67767-A0A0J7L242"/>
<dbReference type="AlphaFoldDB" id="A0A0J7L242"/>
<evidence type="ECO:0000313" key="3">
    <source>
        <dbReference type="Proteomes" id="UP000036403"/>
    </source>
</evidence>